<dbReference type="Gene3D" id="3.10.180.10">
    <property type="entry name" value="2,3-Dihydroxybiphenyl 1,2-Dioxygenase, domain 1"/>
    <property type="match status" value="1"/>
</dbReference>
<evidence type="ECO:0000313" key="2">
    <source>
        <dbReference type="EMBL" id="GEP97508.1"/>
    </source>
</evidence>
<dbReference type="AlphaFoldDB" id="A0A512RP83"/>
<dbReference type="InterPro" id="IPR037523">
    <property type="entry name" value="VOC_core"/>
</dbReference>
<comment type="caution">
    <text evidence="2">The sequence shown here is derived from an EMBL/GenBank/DDBJ whole genome shotgun (WGS) entry which is preliminary data.</text>
</comment>
<sequence length="129" mass="14218">MLKNSKAFSSFSTNDAKKTGDFYRQTLGLEVEESDMEGMPFLTIKLSTGGEVIVYPKPGHEPATFTVLNFPVDDIDQAVDELAKRGVRFLQYEGDIKTDEKGIARDSGGPLIAWFEDPGGNILSVLQEQ</sequence>
<organism evidence="2 3">
    <name type="scientific">Chitinophaga cymbidii</name>
    <dbReference type="NCBI Taxonomy" id="1096750"/>
    <lineage>
        <taxon>Bacteria</taxon>
        <taxon>Pseudomonadati</taxon>
        <taxon>Bacteroidota</taxon>
        <taxon>Chitinophagia</taxon>
        <taxon>Chitinophagales</taxon>
        <taxon>Chitinophagaceae</taxon>
        <taxon>Chitinophaga</taxon>
    </lineage>
</organism>
<reference evidence="2 3" key="1">
    <citation type="submission" date="2019-07" db="EMBL/GenBank/DDBJ databases">
        <title>Whole genome shotgun sequence of Chitinophaga cymbidii NBRC 109752.</title>
        <authorList>
            <person name="Hosoyama A."/>
            <person name="Uohara A."/>
            <person name="Ohji S."/>
            <person name="Ichikawa N."/>
        </authorList>
    </citation>
    <scope>NUCLEOTIDE SEQUENCE [LARGE SCALE GENOMIC DNA]</scope>
    <source>
        <strain evidence="2 3">NBRC 109752</strain>
    </source>
</reference>
<accession>A0A512RP83</accession>
<dbReference type="InterPro" id="IPR029068">
    <property type="entry name" value="Glyas_Bleomycin-R_OHBP_Dase"/>
</dbReference>
<dbReference type="OrthoDB" id="9804907at2"/>
<evidence type="ECO:0000313" key="3">
    <source>
        <dbReference type="Proteomes" id="UP000321436"/>
    </source>
</evidence>
<dbReference type="SUPFAM" id="SSF54593">
    <property type="entry name" value="Glyoxalase/Bleomycin resistance protein/Dihydroxybiphenyl dioxygenase"/>
    <property type="match status" value="1"/>
</dbReference>
<dbReference type="PROSITE" id="PS51819">
    <property type="entry name" value="VOC"/>
    <property type="match status" value="1"/>
</dbReference>
<evidence type="ECO:0000259" key="1">
    <source>
        <dbReference type="PROSITE" id="PS51819"/>
    </source>
</evidence>
<dbReference type="InterPro" id="IPR004360">
    <property type="entry name" value="Glyas_Fos-R_dOase_dom"/>
</dbReference>
<feature type="domain" description="VOC" evidence="1">
    <location>
        <begin position="5"/>
        <end position="128"/>
    </location>
</feature>
<gene>
    <name evidence="2" type="ORF">CCY01nite_37680</name>
</gene>
<protein>
    <submittedName>
        <fullName evidence="2">Glyoxalase</fullName>
    </submittedName>
</protein>
<dbReference type="Pfam" id="PF00903">
    <property type="entry name" value="Glyoxalase"/>
    <property type="match status" value="1"/>
</dbReference>
<dbReference type="RefSeq" id="WP_146865172.1">
    <property type="nucleotide sequence ID" value="NZ_BKAU01000005.1"/>
</dbReference>
<dbReference type="Proteomes" id="UP000321436">
    <property type="component" value="Unassembled WGS sequence"/>
</dbReference>
<proteinExistence type="predicted"/>
<dbReference type="EMBL" id="BKAU01000005">
    <property type="protein sequence ID" value="GEP97508.1"/>
    <property type="molecule type" value="Genomic_DNA"/>
</dbReference>
<name>A0A512RP83_9BACT</name>
<keyword evidence="3" id="KW-1185">Reference proteome</keyword>